<name>A0A6B9FDZ5_9EURY</name>
<keyword evidence="1" id="KW-0614">Plasmid</keyword>
<sequence length="187" mass="21268">MSVSNFHAYSDDDDIFFHDENVVIICEPDAKCFGSDPVEILRDEKMRVDDHPATVDATPEPNGLDLAQRAGTEYRSQMELLVNSLWLIHYPCLLERECAGTIANNARLVPRAGHVVIWVDCEGSREDVKAELEGIIPQAYIKTAESEFRRHVWGYLNNNANPENGKEDLRDWSQKVLTKLENIDPDQ</sequence>
<keyword evidence="2" id="KW-1185">Reference proteome</keyword>
<dbReference type="EMBL" id="CP034344">
    <property type="protein sequence ID" value="QGX93403.1"/>
    <property type="molecule type" value="Genomic_DNA"/>
</dbReference>
<dbReference type="AlphaFoldDB" id="A0A6B9FDZ5"/>
<dbReference type="KEGG" id="hra:EI982_00750"/>
<proteinExistence type="predicted"/>
<dbReference type="GeneID" id="43368026"/>
<gene>
    <name evidence="1" type="ORF">EI982_00750</name>
</gene>
<evidence type="ECO:0000313" key="2">
    <source>
        <dbReference type="Proteomes" id="UP000428325"/>
    </source>
</evidence>
<dbReference type="RefSeq" id="WP_157687680.1">
    <property type="nucleotide sequence ID" value="NZ_CP034344.1"/>
</dbReference>
<geneLocation type="plasmid" evidence="2">
    <name>pmbla003601</name>
</geneLocation>
<protein>
    <submittedName>
        <fullName evidence="1">Uncharacterized protein</fullName>
    </submittedName>
</protein>
<organism evidence="1 2">
    <name type="scientific">Haloplanus rallus</name>
    <dbReference type="NCBI Taxonomy" id="1816183"/>
    <lineage>
        <taxon>Archaea</taxon>
        <taxon>Methanobacteriati</taxon>
        <taxon>Methanobacteriota</taxon>
        <taxon>Stenosarchaea group</taxon>
        <taxon>Halobacteria</taxon>
        <taxon>Halobacteriales</taxon>
        <taxon>Haloferacaceae</taxon>
        <taxon>Haloplanus</taxon>
    </lineage>
</organism>
<evidence type="ECO:0000313" key="1">
    <source>
        <dbReference type="EMBL" id="QGX93403.1"/>
    </source>
</evidence>
<dbReference type="OrthoDB" id="350611at2157"/>
<dbReference type="Proteomes" id="UP000428325">
    <property type="component" value="Plasmid pMBLA003601"/>
</dbReference>
<accession>A0A6B9FDZ5</accession>
<reference evidence="1 2" key="1">
    <citation type="submission" date="2018-12" db="EMBL/GenBank/DDBJ databases">
        <title>Complete genome sequence of Haloplanus rallus MBLA0036.</title>
        <authorList>
            <person name="Nam Y.-d."/>
            <person name="Kang J."/>
            <person name="Chung W.-H."/>
            <person name="Park Y.S."/>
        </authorList>
    </citation>
    <scope>NUCLEOTIDE SEQUENCE [LARGE SCALE GENOMIC DNA]</scope>
    <source>
        <strain evidence="1 2">MBLA0036</strain>
        <plasmid evidence="2">pmbla003601</plasmid>
    </source>
</reference>